<dbReference type="EMBL" id="CP013729">
    <property type="protein sequence ID" value="ALV08850.1"/>
    <property type="molecule type" value="Genomic_DNA"/>
</dbReference>
<dbReference type="OrthoDB" id="5441488at2"/>
<dbReference type="Pfam" id="PF00015">
    <property type="entry name" value="MCPsignal"/>
    <property type="match status" value="1"/>
</dbReference>
<dbReference type="PANTHER" id="PTHR43531">
    <property type="entry name" value="PROTEIN ICFG"/>
    <property type="match status" value="1"/>
</dbReference>
<evidence type="ECO:0000313" key="5">
    <source>
        <dbReference type="Proteomes" id="UP000060699"/>
    </source>
</evidence>
<accession>A0A0U3LQZ6</accession>
<dbReference type="GO" id="GO:0004888">
    <property type="term" value="F:transmembrane signaling receptor activity"/>
    <property type="evidence" value="ECO:0007669"/>
    <property type="project" value="InterPro"/>
</dbReference>
<gene>
    <name evidence="4" type="ORF">RD2015_4409</name>
</gene>
<dbReference type="CDD" id="cd11386">
    <property type="entry name" value="MCP_signal"/>
    <property type="match status" value="1"/>
</dbReference>
<protein>
    <submittedName>
        <fullName evidence="4">Methyl-accepting chemotaxis sensory transducer</fullName>
    </submittedName>
</protein>
<dbReference type="SMART" id="SM00283">
    <property type="entry name" value="MA"/>
    <property type="match status" value="1"/>
</dbReference>
<dbReference type="Pfam" id="PF12729">
    <property type="entry name" value="4HB_MCP_1"/>
    <property type="match status" value="1"/>
</dbReference>
<dbReference type="PANTHER" id="PTHR43531:SF14">
    <property type="entry name" value="METHYL-ACCEPTING CHEMOTAXIS PROTEIN I-RELATED"/>
    <property type="match status" value="1"/>
</dbReference>
<dbReference type="AlphaFoldDB" id="A0A0U3LQZ6"/>
<dbReference type="PATRIC" id="fig|76731.3.peg.4517"/>
<proteinExistence type="inferred from homology"/>
<evidence type="ECO:0000256" key="1">
    <source>
        <dbReference type="ARBA" id="ARBA00004370"/>
    </source>
</evidence>
<dbReference type="GO" id="GO:0005886">
    <property type="term" value="C:plasma membrane"/>
    <property type="evidence" value="ECO:0007669"/>
    <property type="project" value="TreeGrafter"/>
</dbReference>
<keyword evidence="2" id="KW-0488">Methylation</keyword>
<dbReference type="CDD" id="cd19411">
    <property type="entry name" value="MCP2201-like_sensor"/>
    <property type="match status" value="1"/>
</dbReference>
<dbReference type="Pfam" id="PF00672">
    <property type="entry name" value="HAMP"/>
    <property type="match status" value="1"/>
</dbReference>
<dbReference type="RefSeq" id="WP_058936728.1">
    <property type="nucleotide sequence ID" value="NZ_CP013729.1"/>
</dbReference>
<dbReference type="PRINTS" id="PR00260">
    <property type="entry name" value="CHEMTRNSDUCR"/>
</dbReference>
<dbReference type="PROSITE" id="PS50111">
    <property type="entry name" value="CHEMOTAXIS_TRANSDUC_2"/>
    <property type="match status" value="1"/>
</dbReference>
<evidence type="ECO:0000313" key="4">
    <source>
        <dbReference type="EMBL" id="ALV08850.1"/>
    </source>
</evidence>
<evidence type="ECO:0000256" key="2">
    <source>
        <dbReference type="ARBA" id="ARBA00022481"/>
    </source>
</evidence>
<name>A0A0U3LQZ6_9BURK</name>
<dbReference type="SMART" id="SM00304">
    <property type="entry name" value="HAMP"/>
    <property type="match status" value="1"/>
</dbReference>
<dbReference type="InterPro" id="IPR004090">
    <property type="entry name" value="Chemotax_Me-accpt_rcpt"/>
</dbReference>
<dbReference type="FunFam" id="1.10.287.950:FF:000001">
    <property type="entry name" value="Methyl-accepting chemotaxis sensory transducer"/>
    <property type="match status" value="1"/>
</dbReference>
<dbReference type="Proteomes" id="UP000060699">
    <property type="component" value="Chromosome"/>
</dbReference>
<dbReference type="InterPro" id="IPR051310">
    <property type="entry name" value="MCP_chemotaxis"/>
</dbReference>
<reference evidence="4 5" key="1">
    <citation type="submission" date="2015-12" db="EMBL/GenBank/DDBJ databases">
        <title>Complete genome of Roseateles depolymerans KCTC 42856.</title>
        <authorList>
            <person name="Kim K.M."/>
        </authorList>
    </citation>
    <scope>NUCLEOTIDE SEQUENCE [LARGE SCALE GENOMIC DNA]</scope>
    <source>
        <strain evidence="4 5">KCTC 42856</strain>
    </source>
</reference>
<dbReference type="InterPro" id="IPR024478">
    <property type="entry name" value="HlyB_4HB_MCP"/>
</dbReference>
<dbReference type="InterPro" id="IPR047347">
    <property type="entry name" value="YvaQ-like_sensor"/>
</dbReference>
<dbReference type="PROSITE" id="PS50885">
    <property type="entry name" value="HAMP"/>
    <property type="match status" value="1"/>
</dbReference>
<evidence type="ECO:0000256" key="3">
    <source>
        <dbReference type="ARBA" id="ARBA00029447"/>
    </source>
</evidence>
<comment type="similarity">
    <text evidence="3">Belongs to the methyl-accepting chemotaxis (MCP) protein family.</text>
</comment>
<dbReference type="GO" id="GO:0006935">
    <property type="term" value="P:chemotaxis"/>
    <property type="evidence" value="ECO:0007669"/>
    <property type="project" value="InterPro"/>
</dbReference>
<dbReference type="STRING" id="76731.RD2015_4409"/>
<comment type="subcellular location">
    <subcellularLocation>
        <location evidence="1">Membrane</location>
    </subcellularLocation>
</comment>
<sequence>MLFQKLNRMKITTLLQVGFAAVLAMAALMTGVGVYKLREMMRLSDALHEQEQRRTMAFQWRGSTELNLNRVMSIAKSGGQQQLIDYLGGQMSKTTERINELQAKLESDIEDKDQKAQMALIAQARKRYVDIRKSVMEAIKADPASGQRQVDQTLAPAAADYLATVDKLTALIAEDTDDFAKEQARQAREAASLMIVLTGLAVVLGVLIAWRITRSVRAPMVHAGEVAATIASGDLSQDIHVERSDEIGVLLRELSRMQDSLRRMVSQVREGTETINVATREIATGNQDLSARTESTASNLQETASSLEELTGTVAHTASSARQANDLVSEARNSASKGGAVVGEVVQVMQQIETSSRKINDIIGVIDGIAFQTNILALNAAVEAARAGEQGRGFAVVAGEVRALAQRSATAAKEIKALIGESVERVSAGTRLVTDAGETMSEIVQGVRRVAEIVNEIATAAAEQSGGIGQVNVAVQRLDEMTQQNAALVEESAAAAGSLQNQAQQLNELVSAFRLVRR</sequence>
<dbReference type="InterPro" id="IPR004089">
    <property type="entry name" value="MCPsignal_dom"/>
</dbReference>
<dbReference type="Gene3D" id="1.10.287.950">
    <property type="entry name" value="Methyl-accepting chemotaxis protein"/>
    <property type="match status" value="1"/>
</dbReference>
<dbReference type="GO" id="GO:0007165">
    <property type="term" value="P:signal transduction"/>
    <property type="evidence" value="ECO:0007669"/>
    <property type="project" value="InterPro"/>
</dbReference>
<dbReference type="SUPFAM" id="SSF58104">
    <property type="entry name" value="Methyl-accepting chemotaxis protein (MCP) signaling domain"/>
    <property type="match status" value="1"/>
</dbReference>
<keyword evidence="5" id="KW-1185">Reference proteome</keyword>
<dbReference type="Gene3D" id="6.10.340.10">
    <property type="match status" value="1"/>
</dbReference>
<organism evidence="4 5">
    <name type="scientific">Roseateles depolymerans</name>
    <dbReference type="NCBI Taxonomy" id="76731"/>
    <lineage>
        <taxon>Bacteria</taxon>
        <taxon>Pseudomonadati</taxon>
        <taxon>Pseudomonadota</taxon>
        <taxon>Betaproteobacteria</taxon>
        <taxon>Burkholderiales</taxon>
        <taxon>Sphaerotilaceae</taxon>
        <taxon>Roseateles</taxon>
    </lineage>
</organism>
<dbReference type="CDD" id="cd06225">
    <property type="entry name" value="HAMP"/>
    <property type="match status" value="1"/>
</dbReference>
<dbReference type="KEGG" id="rdp:RD2015_4409"/>
<dbReference type="InterPro" id="IPR003660">
    <property type="entry name" value="HAMP_dom"/>
</dbReference>